<dbReference type="Gene3D" id="1.50.40.10">
    <property type="entry name" value="Mitochondrial carrier domain"/>
    <property type="match status" value="1"/>
</dbReference>
<evidence type="ECO:0000256" key="7">
    <source>
        <dbReference type="ARBA" id="ARBA00022837"/>
    </source>
</evidence>
<dbReference type="EMBL" id="CAJVQA010020437">
    <property type="protein sequence ID" value="CAG8763737.1"/>
    <property type="molecule type" value="Genomic_DNA"/>
</dbReference>
<dbReference type="SUPFAM" id="SSF103506">
    <property type="entry name" value="Mitochondrial carrier"/>
    <property type="match status" value="1"/>
</dbReference>
<dbReference type="PROSITE" id="PS50920">
    <property type="entry name" value="SOLCAR"/>
    <property type="match status" value="3"/>
</dbReference>
<evidence type="ECO:0000256" key="1">
    <source>
        <dbReference type="ARBA" id="ARBA00004448"/>
    </source>
</evidence>
<feature type="repeat" description="Solcar" evidence="15">
    <location>
        <begin position="347"/>
        <end position="437"/>
    </location>
</feature>
<evidence type="ECO:0000256" key="14">
    <source>
        <dbReference type="ARBA" id="ARBA00082232"/>
    </source>
</evidence>
<evidence type="ECO:0000256" key="13">
    <source>
        <dbReference type="ARBA" id="ARBA00073787"/>
    </source>
</evidence>
<comment type="subcellular location">
    <subcellularLocation>
        <location evidence="1">Mitochondrion inner membrane</location>
        <topology evidence="1">Multi-pass membrane protein</topology>
    </subcellularLocation>
</comment>
<dbReference type="SUPFAM" id="SSF47473">
    <property type="entry name" value="EF-hand"/>
    <property type="match status" value="2"/>
</dbReference>
<evidence type="ECO:0000256" key="10">
    <source>
        <dbReference type="ARBA" id="ARBA00023136"/>
    </source>
</evidence>
<dbReference type="PRINTS" id="PR00926">
    <property type="entry name" value="MITOCARRIER"/>
</dbReference>
<proteinExistence type="inferred from homology"/>
<evidence type="ECO:0000256" key="5">
    <source>
        <dbReference type="ARBA" id="ARBA00022737"/>
    </source>
</evidence>
<dbReference type="InterPro" id="IPR011992">
    <property type="entry name" value="EF-hand-dom_pair"/>
</dbReference>
<accession>A0A9N9J3T2</accession>
<comment type="similarity">
    <text evidence="2">Belongs to the mitochondrial carrier (TC 2.A.29) family.</text>
</comment>
<evidence type="ECO:0000259" key="16">
    <source>
        <dbReference type="PROSITE" id="PS50222"/>
    </source>
</evidence>
<keyword evidence="18" id="KW-1185">Reference proteome</keyword>
<dbReference type="PANTHER" id="PTHR45678:SF9">
    <property type="entry name" value="CALCIUM-BINDING MITOCHONDRIAL CARRIER PROTEIN ARALAR1"/>
    <property type="match status" value="1"/>
</dbReference>
<dbReference type="Pfam" id="PF00153">
    <property type="entry name" value="Mito_carr"/>
    <property type="match status" value="3"/>
</dbReference>
<dbReference type="GO" id="GO:0005743">
    <property type="term" value="C:mitochondrial inner membrane"/>
    <property type="evidence" value="ECO:0007669"/>
    <property type="project" value="UniProtKB-SubCell"/>
</dbReference>
<protein>
    <recommendedName>
        <fullName evidence="13">Mitochondrial aspartate-glutamate transporter AGC1</fullName>
    </recommendedName>
    <alternativeName>
        <fullName evidence="14">Aspartate-glutamate carrier 1</fullName>
    </alternativeName>
</protein>
<evidence type="ECO:0000313" key="17">
    <source>
        <dbReference type="EMBL" id="CAG8763737.1"/>
    </source>
</evidence>
<feature type="repeat" description="Solcar" evidence="15">
    <location>
        <begin position="446"/>
        <end position="533"/>
    </location>
</feature>
<keyword evidence="3" id="KW-0813">Transport</keyword>
<keyword evidence="10 15" id="KW-0472">Membrane</keyword>
<feature type="repeat" description="Solcar" evidence="15">
    <location>
        <begin position="543"/>
        <end position="631"/>
    </location>
</feature>
<comment type="subunit">
    <text evidence="11">Homodimer (via N-terminus).</text>
</comment>
<dbReference type="GO" id="GO:0005509">
    <property type="term" value="F:calcium ion binding"/>
    <property type="evidence" value="ECO:0007669"/>
    <property type="project" value="InterPro"/>
</dbReference>
<dbReference type="OrthoDB" id="2161at2759"/>
<keyword evidence="6" id="KW-0999">Mitochondrion inner membrane</keyword>
<keyword evidence="9" id="KW-0496">Mitochondrion</keyword>
<evidence type="ECO:0000256" key="9">
    <source>
        <dbReference type="ARBA" id="ARBA00023128"/>
    </source>
</evidence>
<dbReference type="Gene3D" id="1.10.238.10">
    <property type="entry name" value="EF-hand"/>
    <property type="match status" value="2"/>
</dbReference>
<dbReference type="InterPro" id="IPR023395">
    <property type="entry name" value="MCP_dom_sf"/>
</dbReference>
<sequence length="684" mass="76675">MSQLVSSPTPTASASLELMRPTTSSLISPENLLLKQKKVFEKFASVEIDGQKYMNQDDFVSAVAPGEDYKKIRKEQFGILFRIADNGKKGLISFQDFVIFENLLSKPDVEYDIAFRLFDVEGKGKITIERFKDILSSNVTPDSIPFDFDCDWLKLYVGRAPEKKHELAYEEFTQLLKGLQSERLRQEFKFYDKEGIGYITPDNFKKIILSIARHKISDYVIENLPTLCNLYAGNKISYASVVAFHNVVRQMDMVERIVHKAISESSDGKITKNDFLNTASRETRFSLFTPLEADIIFHFASLGNPSGRLSRRDFAQLLDSKWERRTEIKPTIKTQTKEHTGVLWAVLHQIYTFFLGSIAGAVGATVVYPIDLVKTRMQNQRSKVVGELLYRNSIDCFRKVVQNEGLLGLYSGLGPQLVGVAPEKAIKLTVNDFARAQLKNKDTGAIPIYYEILSGGLAGGCQVIFTNPLEIVKIRLQIQGEVAKNVDIPRKSAINIIKDLGLFGLYRGASACLLRDIPFSGIYFTTYAHIKKDIFGEEPNKKCSIGELLIAGAAAGMPAAYLTTPADVIKTRLQVEVRKGETSYSGIFDACRKIFREEGLIAFFKGGPARVFRSSPQFGTTLMVYELLQRWFPWSSSEEKVGKVISAVTDSGDLGYLKSRNALKILLDLDYKFGVVPKNISTPT</sequence>
<reference evidence="17" key="1">
    <citation type="submission" date="2021-06" db="EMBL/GenBank/DDBJ databases">
        <authorList>
            <person name="Kallberg Y."/>
            <person name="Tangrot J."/>
            <person name="Rosling A."/>
        </authorList>
    </citation>
    <scope>NUCLEOTIDE SEQUENCE</scope>
    <source>
        <strain evidence="17">FL966</strain>
    </source>
</reference>
<dbReference type="GO" id="GO:0043490">
    <property type="term" value="P:malate-aspartate shuttle"/>
    <property type="evidence" value="ECO:0007669"/>
    <property type="project" value="TreeGrafter"/>
</dbReference>
<evidence type="ECO:0000256" key="12">
    <source>
        <dbReference type="ARBA" id="ARBA00059916"/>
    </source>
</evidence>
<dbReference type="AlphaFoldDB" id="A0A9N9J3T2"/>
<keyword evidence="4 15" id="KW-0812">Transmembrane</keyword>
<comment type="caution">
    <text evidence="17">The sequence shown here is derived from an EMBL/GenBank/DDBJ whole genome shotgun (WGS) entry which is preliminary data.</text>
</comment>
<comment type="function">
    <text evidence="12">Calcium-dependent mitochondrial aspartate and glutamate carrier. Transport of glutamate in mitochondria is required for mitochondrial transamination reactions and ornithine synthesis. Plays also a role in malate-aspartate NADH shuttle, which is critical for growth on acetate and fatty acids.</text>
</comment>
<evidence type="ECO:0000256" key="8">
    <source>
        <dbReference type="ARBA" id="ARBA00022989"/>
    </source>
</evidence>
<keyword evidence="5" id="KW-0677">Repeat</keyword>
<evidence type="ECO:0000256" key="6">
    <source>
        <dbReference type="ARBA" id="ARBA00022792"/>
    </source>
</evidence>
<dbReference type="InterPro" id="IPR002048">
    <property type="entry name" value="EF_hand_dom"/>
</dbReference>
<evidence type="ECO:0000256" key="3">
    <source>
        <dbReference type="ARBA" id="ARBA00022448"/>
    </source>
</evidence>
<dbReference type="GO" id="GO:0005313">
    <property type="term" value="F:L-glutamate transmembrane transporter activity"/>
    <property type="evidence" value="ECO:0007669"/>
    <property type="project" value="TreeGrafter"/>
</dbReference>
<dbReference type="InterPro" id="IPR018108">
    <property type="entry name" value="MCP_transmembrane"/>
</dbReference>
<dbReference type="PANTHER" id="PTHR45678">
    <property type="entry name" value="MITOCHONDRIAL 2-OXODICARBOXYLATE CARRIER 1-RELATED"/>
    <property type="match status" value="1"/>
</dbReference>
<organism evidence="17 18">
    <name type="scientific">Cetraspora pellucida</name>
    <dbReference type="NCBI Taxonomy" id="1433469"/>
    <lineage>
        <taxon>Eukaryota</taxon>
        <taxon>Fungi</taxon>
        <taxon>Fungi incertae sedis</taxon>
        <taxon>Mucoromycota</taxon>
        <taxon>Glomeromycotina</taxon>
        <taxon>Glomeromycetes</taxon>
        <taxon>Diversisporales</taxon>
        <taxon>Gigasporaceae</taxon>
        <taxon>Cetraspora</taxon>
    </lineage>
</organism>
<feature type="domain" description="EF-hand" evidence="16">
    <location>
        <begin position="179"/>
        <end position="214"/>
    </location>
</feature>
<name>A0A9N9J3T2_9GLOM</name>
<dbReference type="InterPro" id="IPR051028">
    <property type="entry name" value="Mito_Solute_Carrier"/>
</dbReference>
<keyword evidence="8" id="KW-1133">Transmembrane helix</keyword>
<dbReference type="PROSITE" id="PS50222">
    <property type="entry name" value="EF_HAND_2"/>
    <property type="match status" value="2"/>
</dbReference>
<evidence type="ECO:0000256" key="15">
    <source>
        <dbReference type="PROSITE-ProRule" id="PRU00282"/>
    </source>
</evidence>
<evidence type="ECO:0000313" key="18">
    <source>
        <dbReference type="Proteomes" id="UP000789759"/>
    </source>
</evidence>
<evidence type="ECO:0000256" key="2">
    <source>
        <dbReference type="ARBA" id="ARBA00006375"/>
    </source>
</evidence>
<evidence type="ECO:0000256" key="4">
    <source>
        <dbReference type="ARBA" id="ARBA00022692"/>
    </source>
</evidence>
<dbReference type="Proteomes" id="UP000789759">
    <property type="component" value="Unassembled WGS sequence"/>
</dbReference>
<keyword evidence="7" id="KW-0106">Calcium</keyword>
<gene>
    <name evidence="17" type="ORF">CPELLU_LOCUS15475</name>
</gene>
<feature type="domain" description="EF-hand" evidence="16">
    <location>
        <begin position="106"/>
        <end position="141"/>
    </location>
</feature>
<dbReference type="InterPro" id="IPR002067">
    <property type="entry name" value="MCP"/>
</dbReference>
<evidence type="ECO:0000256" key="11">
    <source>
        <dbReference type="ARBA" id="ARBA00038674"/>
    </source>
</evidence>
<dbReference type="FunFam" id="1.50.40.10:FF:000004">
    <property type="entry name" value="Calcium-binding mitochondrial carrier protein Aralar1"/>
    <property type="match status" value="1"/>
</dbReference>
<dbReference type="GO" id="GO:0015183">
    <property type="term" value="F:L-aspartate transmembrane transporter activity"/>
    <property type="evidence" value="ECO:0007669"/>
    <property type="project" value="TreeGrafter"/>
</dbReference>
<dbReference type="SMART" id="SM00054">
    <property type="entry name" value="EFh"/>
    <property type="match status" value="3"/>
</dbReference>